<comment type="caution">
    <text evidence="6">The sequence shown here is derived from an EMBL/GenBank/DDBJ whole genome shotgun (WGS) entry which is preliminary data.</text>
</comment>
<evidence type="ECO:0000256" key="4">
    <source>
        <dbReference type="RuleBase" id="RU000384"/>
    </source>
</evidence>
<dbReference type="EC" id="6.3.1.2" evidence="2"/>
<dbReference type="InterPro" id="IPR014746">
    <property type="entry name" value="Gln_synth/guanido_kin_cat_dom"/>
</dbReference>
<feature type="domain" description="GS catalytic" evidence="5">
    <location>
        <begin position="152"/>
        <end position="552"/>
    </location>
</feature>
<name>A0ABN1JRP4_9CLOT</name>
<keyword evidence="7" id="KW-1185">Reference proteome</keyword>
<dbReference type="Pfam" id="PF00120">
    <property type="entry name" value="Gln-synt_C"/>
    <property type="match status" value="1"/>
</dbReference>
<accession>A0ABN1JRP4</accession>
<sequence>MEDLIYFIPKELHSKDKMAKLLSEHPEIKFVSLVCIDLSGNDTDEKIPINLFLEDMDKFINGCVQTDGSSVVLPGIATLNNAKVDMIVDMNVNWFVDYNNENIDSKTNKPIGTLRIPCFLYHEDRPVDSRHVLKQSIDYFKSQLLTLVKKHPESLSKFNIKPDDIDSVMATCATELEFWVKTPNDVAEVEELSTSQVLHEQYWNRTKGNVRTALEQALSIMESHGLEPEMGHKEVGGVKAKLSNSGGFTHIMEQLEVDWKYSTAMQAADNELLVKSIIKEVFRKNKLEVTFLAKPVDGVAGSGEHTHIGIALKLKNGKVINLFSAGRDHFLGRFGYASIMGILKNYEIINPFVSSTNDSLKRLKPGFEAPICTVTSIGHSVEMPSRNRTVLLGVIRDLESPLATRFELRSPNPRSNTYLTIASLYMSMLDGITYALENNKDEDLLLKELSKSPEEKCAYLEEGRAYRSEEDVFEDYTEEERERIFAKAPATVYENIDAFEKHSNKLDILKEGNVFTPEILNSYKLAVIERWLVEITNRIIPNYMEEIRSFSKLHQDDKALDVDISTWHRINELRQYIMKDTYSKKSLFTRIKQAKSNSDYSLISNLQIELEDKMSKLRNLYSDYKKNLLDI</sequence>
<evidence type="ECO:0000256" key="2">
    <source>
        <dbReference type="ARBA" id="ARBA00012937"/>
    </source>
</evidence>
<dbReference type="EMBL" id="BAAACG010000016">
    <property type="protein sequence ID" value="GAA0745363.1"/>
    <property type="molecule type" value="Genomic_DNA"/>
</dbReference>
<evidence type="ECO:0000313" key="7">
    <source>
        <dbReference type="Proteomes" id="UP001501510"/>
    </source>
</evidence>
<protein>
    <recommendedName>
        <fullName evidence="2">glutamine synthetase</fullName>
        <ecNumber evidence="2">6.3.1.2</ecNumber>
    </recommendedName>
</protein>
<evidence type="ECO:0000313" key="6">
    <source>
        <dbReference type="EMBL" id="GAA0745363.1"/>
    </source>
</evidence>
<dbReference type="PANTHER" id="PTHR43407">
    <property type="entry name" value="GLUTAMINE SYNTHETASE"/>
    <property type="match status" value="1"/>
</dbReference>
<dbReference type="InterPro" id="IPR008146">
    <property type="entry name" value="Gln_synth_cat_dom"/>
</dbReference>
<organism evidence="6 7">
    <name type="scientific">Clostridium oceanicum</name>
    <dbReference type="NCBI Taxonomy" id="1543"/>
    <lineage>
        <taxon>Bacteria</taxon>
        <taxon>Bacillati</taxon>
        <taxon>Bacillota</taxon>
        <taxon>Clostridia</taxon>
        <taxon>Eubacteriales</taxon>
        <taxon>Clostridiaceae</taxon>
        <taxon>Clostridium</taxon>
    </lineage>
</organism>
<dbReference type="Proteomes" id="UP001501510">
    <property type="component" value="Unassembled WGS sequence"/>
</dbReference>
<evidence type="ECO:0000256" key="3">
    <source>
        <dbReference type="PROSITE-ProRule" id="PRU01331"/>
    </source>
</evidence>
<proteinExistence type="inferred from homology"/>
<evidence type="ECO:0000256" key="1">
    <source>
        <dbReference type="ARBA" id="ARBA00009897"/>
    </source>
</evidence>
<dbReference type="SMART" id="SM01230">
    <property type="entry name" value="Gln-synt_C"/>
    <property type="match status" value="1"/>
</dbReference>
<evidence type="ECO:0000259" key="5">
    <source>
        <dbReference type="PROSITE" id="PS51987"/>
    </source>
</evidence>
<gene>
    <name evidence="6" type="ORF">GCM10008906_31600</name>
</gene>
<dbReference type="PROSITE" id="PS51987">
    <property type="entry name" value="GS_CATALYTIC"/>
    <property type="match status" value="1"/>
</dbReference>
<comment type="similarity">
    <text evidence="1 3 4">Belongs to the glutamine synthetase family.</text>
</comment>
<reference evidence="6 7" key="1">
    <citation type="journal article" date="2019" name="Int. J. Syst. Evol. Microbiol.">
        <title>The Global Catalogue of Microorganisms (GCM) 10K type strain sequencing project: providing services to taxonomists for standard genome sequencing and annotation.</title>
        <authorList>
            <consortium name="The Broad Institute Genomics Platform"/>
            <consortium name="The Broad Institute Genome Sequencing Center for Infectious Disease"/>
            <person name="Wu L."/>
            <person name="Ma J."/>
        </authorList>
    </citation>
    <scope>NUCLEOTIDE SEQUENCE [LARGE SCALE GENOMIC DNA]</scope>
    <source>
        <strain evidence="6 7">JCM 1407</strain>
    </source>
</reference>
<dbReference type="SUPFAM" id="SSF55931">
    <property type="entry name" value="Glutamine synthetase/guanido kinase"/>
    <property type="match status" value="1"/>
</dbReference>
<dbReference type="Gene3D" id="3.30.590.10">
    <property type="entry name" value="Glutamine synthetase/guanido kinase, catalytic domain"/>
    <property type="match status" value="1"/>
</dbReference>
<dbReference type="PANTHER" id="PTHR43407:SF1">
    <property type="entry name" value="LENGSIN"/>
    <property type="match status" value="1"/>
</dbReference>